<dbReference type="AlphaFoldDB" id="A0A2S7UXI8"/>
<gene>
    <name evidence="2" type="ORF">BTO11_12605</name>
</gene>
<feature type="transmembrane region" description="Helical" evidence="1">
    <location>
        <begin position="114"/>
        <end position="137"/>
    </location>
</feature>
<dbReference type="RefSeq" id="WP_105052931.1">
    <property type="nucleotide sequence ID" value="NZ_BMYG01000001.1"/>
</dbReference>
<reference evidence="2 3" key="1">
    <citation type="submission" date="2016-12" db="EMBL/GenBank/DDBJ databases">
        <title>Diversity of luminous bacteria.</title>
        <authorList>
            <person name="Yoshizawa S."/>
            <person name="Kogure K."/>
        </authorList>
    </citation>
    <scope>NUCLEOTIDE SEQUENCE [LARGE SCALE GENOMIC DNA]</scope>
    <source>
        <strain evidence="2 3">SA4-48</strain>
    </source>
</reference>
<organism evidence="2 3">
    <name type="scientific">Psychrosphaera saromensis</name>
    <dbReference type="NCBI Taxonomy" id="716813"/>
    <lineage>
        <taxon>Bacteria</taxon>
        <taxon>Pseudomonadati</taxon>
        <taxon>Pseudomonadota</taxon>
        <taxon>Gammaproteobacteria</taxon>
        <taxon>Alteromonadales</taxon>
        <taxon>Pseudoalteromonadaceae</taxon>
        <taxon>Psychrosphaera</taxon>
    </lineage>
</organism>
<keyword evidence="1" id="KW-0472">Membrane</keyword>
<sequence>MKIKQIIEKFVGLSLPLKILISSFVTALGGSTFIGLIAELALYKYAYLNDLRIPFEGVPYLRFNVVFLSLLFFFTAILVFAGVSIIIKFALNVAYTQIKIGQKTSLPEMPFKQYLKVASIAAIYSAVFFGAIIMPFMGWINSLPWYLSNTIPLIPIPITLYFMRKPKHIKYALIGSYLIVISIFIFNLFNAETYSKFMKELKYGGVDVTVHYSCEGKANCVSSGELYLRTSEYVVLKVDGEAIEIPNSSVKKISY</sequence>
<evidence type="ECO:0000256" key="1">
    <source>
        <dbReference type="SAM" id="Phobius"/>
    </source>
</evidence>
<accession>A0A2S7UXI8</accession>
<keyword evidence="3" id="KW-1185">Reference proteome</keyword>
<evidence type="ECO:0000313" key="2">
    <source>
        <dbReference type="EMBL" id="PQJ54415.1"/>
    </source>
</evidence>
<dbReference type="Proteomes" id="UP000239007">
    <property type="component" value="Unassembled WGS sequence"/>
</dbReference>
<protein>
    <submittedName>
        <fullName evidence="2">Uncharacterized protein</fullName>
    </submittedName>
</protein>
<feature type="transmembrane region" description="Helical" evidence="1">
    <location>
        <begin position="63"/>
        <end position="93"/>
    </location>
</feature>
<keyword evidence="1" id="KW-0812">Transmembrane</keyword>
<dbReference type="EMBL" id="MSCH01000003">
    <property type="protein sequence ID" value="PQJ54415.1"/>
    <property type="molecule type" value="Genomic_DNA"/>
</dbReference>
<feature type="transmembrane region" description="Helical" evidence="1">
    <location>
        <begin position="20"/>
        <end position="43"/>
    </location>
</feature>
<evidence type="ECO:0000313" key="3">
    <source>
        <dbReference type="Proteomes" id="UP000239007"/>
    </source>
</evidence>
<keyword evidence="1" id="KW-1133">Transmembrane helix</keyword>
<name>A0A2S7UXI8_9GAMM</name>
<comment type="caution">
    <text evidence="2">The sequence shown here is derived from an EMBL/GenBank/DDBJ whole genome shotgun (WGS) entry which is preliminary data.</text>
</comment>
<feature type="transmembrane region" description="Helical" evidence="1">
    <location>
        <begin position="169"/>
        <end position="189"/>
    </location>
</feature>
<proteinExistence type="predicted"/>